<keyword evidence="2" id="KW-1185">Reference proteome</keyword>
<dbReference type="RefSeq" id="WP_007022171.1">
    <property type="nucleotide sequence ID" value="NZ_CH724126.1"/>
</dbReference>
<evidence type="ECO:0000313" key="1">
    <source>
        <dbReference type="EMBL" id="EAR59798.1"/>
    </source>
</evidence>
<gene>
    <name evidence="1" type="ORF">MED92_08550</name>
</gene>
<reference evidence="1 2" key="1">
    <citation type="submission" date="2006-02" db="EMBL/GenBank/DDBJ databases">
        <authorList>
            <person name="Pinhassi J."/>
            <person name="Pedros-Alio C."/>
            <person name="Ferriera S."/>
            <person name="Johnson J."/>
            <person name="Kravitz S."/>
            <person name="Halpern A."/>
            <person name="Remington K."/>
            <person name="Beeson K."/>
            <person name="Tran B."/>
            <person name="Rogers Y.-H."/>
            <person name="Friedman R."/>
            <person name="Venter J.C."/>
        </authorList>
    </citation>
    <scope>NUCLEOTIDE SEQUENCE [LARGE SCALE GENOMIC DNA]</scope>
    <source>
        <strain evidence="1 2">MED92</strain>
    </source>
</reference>
<evidence type="ECO:0000313" key="2">
    <source>
        <dbReference type="Proteomes" id="UP000002171"/>
    </source>
</evidence>
<sequence length="59" mass="7015">MPYQTNAWSKKHLTKMNDEPFMIEFLDTFKISPVGEEMQLAIDNINDTLRRVESEIRKN</sequence>
<name>A0A7U8C1M0_NEPCE</name>
<accession>A0A7U8C1M0</accession>
<comment type="caution">
    <text evidence="1">The sequence shown here is derived from an EMBL/GenBank/DDBJ whole genome shotgun (WGS) entry which is preliminary data.</text>
</comment>
<organism evidence="1 2">
    <name type="scientific">Neptuniibacter caesariensis</name>
    <dbReference type="NCBI Taxonomy" id="207954"/>
    <lineage>
        <taxon>Bacteria</taxon>
        <taxon>Pseudomonadati</taxon>
        <taxon>Pseudomonadota</taxon>
        <taxon>Gammaproteobacteria</taxon>
        <taxon>Oceanospirillales</taxon>
        <taxon>Oceanospirillaceae</taxon>
        <taxon>Neptuniibacter</taxon>
    </lineage>
</organism>
<dbReference type="EMBL" id="AAOW01000032">
    <property type="protein sequence ID" value="EAR59798.1"/>
    <property type="molecule type" value="Genomic_DNA"/>
</dbReference>
<proteinExistence type="predicted"/>
<dbReference type="AlphaFoldDB" id="A0A7U8C1M0"/>
<dbReference type="Proteomes" id="UP000002171">
    <property type="component" value="Unassembled WGS sequence"/>
</dbReference>
<protein>
    <submittedName>
        <fullName evidence="1">Uncharacterized protein</fullName>
    </submittedName>
</protein>